<evidence type="ECO:0000256" key="5">
    <source>
        <dbReference type="ARBA" id="ARBA00023163"/>
    </source>
</evidence>
<sequence>MANAHKPRRPSKATRWSTHSQATSPLRAVRKQVVLSKQDKAEATPVVSPAKSSRSNAGSKNAKKPTTTAQDAVKEGIKPLVSLGRKKGYLTYDEVNSLLPEEVTSGDQIDKILNLFDEMDIEVVDEAEQPKAAGSPAPQQEEESAEAEPELIPSSVGRTDDPVRMYLREMGKTPLLTREGEIQIAKRIEEGHKEVAEAVCRAGVAVREITEIGERLLHGKARIYELLSLNEFDEISEQKERELLIDNTPSLEALREEQVKIDGLRRRYQRGVDRLSERWQQKILNEIASRKAAQATLIRGLRVNQRVIERVVARIRNLLERIEQGEQELREVGRTHHLSMEDIRIIFNNGRGKTAAVRGILRRTGLDRKGLDECEHAITTIQRKIRRVEEEADASGKELRSLLHAITSGERKAHLAKKEMVEANLRLVISIAKKYTNRGLQFLDLIQEGNIGLMRAVDKFEYQRGYKFSTYATWWVRQAITRAIADQARTIRIPVPMIETLNKLTRASRYLVQEYGREPTPEEIAQKIDLPVDKVRKVLKIAQEPISLETPIGEEEGSHLGDFIEDKGVISPIEAVIGMNLSGQTEQVLETLTEREQKILKLRFGLGDGRDHTLEEVGQQFDVTRERIRQIEAKALRKLRHPTRSRKLRSFVES</sequence>
<dbReference type="Gene3D" id="1.10.10.10">
    <property type="entry name" value="Winged helix-like DNA-binding domain superfamily/Winged helix DNA-binding domain"/>
    <property type="match status" value="2"/>
</dbReference>
<dbReference type="Pfam" id="PF00140">
    <property type="entry name" value="Sigma70_r1_2"/>
    <property type="match status" value="1"/>
</dbReference>
<name>A0AAJ1AHT8_9BACT</name>
<feature type="compositionally biased region" description="Basic residues" evidence="8">
    <location>
        <begin position="1"/>
        <end position="12"/>
    </location>
</feature>
<dbReference type="InterPro" id="IPR007127">
    <property type="entry name" value="RNA_pol_sigma_70_r1_1"/>
</dbReference>
<keyword evidence="4 6" id="KW-0238">DNA-binding</keyword>
<dbReference type="GO" id="GO:0016987">
    <property type="term" value="F:sigma factor activity"/>
    <property type="evidence" value="ECO:0007669"/>
    <property type="project" value="UniProtKB-UniRule"/>
</dbReference>
<comment type="caution">
    <text evidence="11">The sequence shown here is derived from an EMBL/GenBank/DDBJ whole genome shotgun (WGS) entry which is preliminary data.</text>
</comment>
<dbReference type="InterPro" id="IPR014284">
    <property type="entry name" value="RNA_pol_sigma-70_dom"/>
</dbReference>
<dbReference type="InterPro" id="IPR007630">
    <property type="entry name" value="RNA_pol_sigma70_r4"/>
</dbReference>
<evidence type="ECO:0000256" key="2">
    <source>
        <dbReference type="ARBA" id="ARBA00023015"/>
    </source>
</evidence>
<dbReference type="InterPro" id="IPR007624">
    <property type="entry name" value="RNA_pol_sigma70_r3"/>
</dbReference>
<evidence type="ECO:0000256" key="1">
    <source>
        <dbReference type="ARBA" id="ARBA00022490"/>
    </source>
</evidence>
<dbReference type="FunFam" id="1.10.601.10:FF:000001">
    <property type="entry name" value="RNA polymerase sigma factor SigA"/>
    <property type="match status" value="1"/>
</dbReference>
<dbReference type="InterPro" id="IPR009042">
    <property type="entry name" value="RNA_pol_sigma70_r1_2"/>
</dbReference>
<dbReference type="PROSITE" id="PS00716">
    <property type="entry name" value="SIGMA70_2"/>
    <property type="match status" value="1"/>
</dbReference>
<keyword evidence="2 6" id="KW-0805">Transcription regulation</keyword>
<dbReference type="InterPro" id="IPR007627">
    <property type="entry name" value="RNA_pol_sigma70_r2"/>
</dbReference>
<dbReference type="Proteomes" id="UP001197609">
    <property type="component" value="Unassembled WGS sequence"/>
</dbReference>
<feature type="coiled-coil region" evidence="7">
    <location>
        <begin position="371"/>
        <end position="398"/>
    </location>
</feature>
<feature type="domain" description="RNA polymerase sigma-70" evidence="10">
    <location>
        <begin position="613"/>
        <end position="639"/>
    </location>
</feature>
<dbReference type="Pfam" id="PF03979">
    <property type="entry name" value="Sigma70_r1_1"/>
    <property type="match status" value="1"/>
</dbReference>
<feature type="region of interest" description="Sigma-70 factor domain-2" evidence="6">
    <location>
        <begin position="420"/>
        <end position="490"/>
    </location>
</feature>
<dbReference type="Gene3D" id="1.10.220.120">
    <property type="entry name" value="Sigma-70 factor, region 1.1"/>
    <property type="match status" value="1"/>
</dbReference>
<keyword evidence="1 6" id="KW-0963">Cytoplasm</keyword>
<dbReference type="PANTHER" id="PTHR30603:SF60">
    <property type="entry name" value="RNA POLYMERASE SIGMA FACTOR RPOD"/>
    <property type="match status" value="1"/>
</dbReference>
<comment type="function">
    <text evidence="6">Sigma factors are initiation factors that promote the attachment of RNA polymerase to specific initiation sites and are then released. This sigma factor is the primary sigma factor during exponential growth.</text>
</comment>
<dbReference type="InterPro" id="IPR013325">
    <property type="entry name" value="RNA_pol_sigma_r2"/>
</dbReference>
<gene>
    <name evidence="11" type="primary">rpoD</name>
    <name evidence="6" type="synonym">sigA</name>
    <name evidence="11" type="ORF">K8G79_04730</name>
</gene>
<dbReference type="SUPFAM" id="SSF88946">
    <property type="entry name" value="Sigma2 domain of RNA polymerase sigma factors"/>
    <property type="match status" value="1"/>
</dbReference>
<dbReference type="SUPFAM" id="SSF88659">
    <property type="entry name" value="Sigma3 and sigma4 domains of RNA polymerase sigma factors"/>
    <property type="match status" value="2"/>
</dbReference>
<dbReference type="HAMAP" id="MF_00963">
    <property type="entry name" value="Sigma70_RpoD_SigA"/>
    <property type="match status" value="1"/>
</dbReference>
<feature type="short sequence motif" description="Interaction with polymerase core subunit RpoC" evidence="6">
    <location>
        <begin position="444"/>
        <end position="447"/>
    </location>
</feature>
<feature type="compositionally biased region" description="Acidic residues" evidence="8">
    <location>
        <begin position="140"/>
        <end position="149"/>
    </location>
</feature>
<dbReference type="InterPro" id="IPR000943">
    <property type="entry name" value="RNA_pol_sigma70"/>
</dbReference>
<dbReference type="InterPro" id="IPR028630">
    <property type="entry name" value="Sigma70_RpoD"/>
</dbReference>
<feature type="compositionally biased region" description="Polar residues" evidence="8">
    <location>
        <begin position="14"/>
        <end position="24"/>
    </location>
</feature>
<keyword evidence="3 6" id="KW-0731">Sigma factor</keyword>
<dbReference type="Pfam" id="PF04545">
    <property type="entry name" value="Sigma70_r4"/>
    <property type="match status" value="1"/>
</dbReference>
<feature type="coiled-coil region" evidence="7">
    <location>
        <begin position="308"/>
        <end position="335"/>
    </location>
</feature>
<evidence type="ECO:0000259" key="9">
    <source>
        <dbReference type="PROSITE" id="PS00715"/>
    </source>
</evidence>
<dbReference type="InterPro" id="IPR013324">
    <property type="entry name" value="RNA_pol_sigma_r3/r4-like"/>
</dbReference>
<evidence type="ECO:0000256" key="7">
    <source>
        <dbReference type="SAM" id="Coils"/>
    </source>
</evidence>
<dbReference type="GO" id="GO:0003677">
    <property type="term" value="F:DNA binding"/>
    <property type="evidence" value="ECO:0007669"/>
    <property type="project" value="UniProtKB-UniRule"/>
</dbReference>
<evidence type="ECO:0000256" key="8">
    <source>
        <dbReference type="SAM" id="MobiDB-lite"/>
    </source>
</evidence>
<feature type="compositionally biased region" description="Polar residues" evidence="8">
    <location>
        <begin position="50"/>
        <end position="70"/>
    </location>
</feature>
<comment type="subunit">
    <text evidence="6">Interacts transiently with the RNA polymerase catalytic core.</text>
</comment>
<keyword evidence="7" id="KW-0175">Coiled coil</keyword>
<evidence type="ECO:0000256" key="6">
    <source>
        <dbReference type="HAMAP-Rule" id="MF_00963"/>
    </source>
</evidence>
<feature type="region of interest" description="Sigma-70 factor domain-3" evidence="6">
    <location>
        <begin position="499"/>
        <end position="575"/>
    </location>
</feature>
<evidence type="ECO:0000259" key="10">
    <source>
        <dbReference type="PROSITE" id="PS00716"/>
    </source>
</evidence>
<dbReference type="AlphaFoldDB" id="A0AAJ1AHT8"/>
<evidence type="ECO:0000313" key="12">
    <source>
        <dbReference type="Proteomes" id="UP001197609"/>
    </source>
</evidence>
<feature type="region of interest" description="Disordered" evidence="8">
    <location>
        <begin position="128"/>
        <end position="159"/>
    </location>
</feature>
<feature type="DNA-binding region" description="H-T-H motif" evidence="6">
    <location>
        <begin position="614"/>
        <end position="633"/>
    </location>
</feature>
<dbReference type="NCBIfam" id="TIGR02937">
    <property type="entry name" value="sigma70-ECF"/>
    <property type="match status" value="1"/>
</dbReference>
<dbReference type="Pfam" id="PF04542">
    <property type="entry name" value="Sigma70_r2"/>
    <property type="match status" value="1"/>
</dbReference>
<dbReference type="Gene3D" id="1.10.601.10">
    <property type="entry name" value="RNA Polymerase Primary Sigma Factor"/>
    <property type="match status" value="1"/>
</dbReference>
<dbReference type="FunFam" id="1.10.10.10:FF:000004">
    <property type="entry name" value="RNA polymerase sigma factor SigA"/>
    <property type="match status" value="1"/>
</dbReference>
<evidence type="ECO:0000256" key="4">
    <source>
        <dbReference type="ARBA" id="ARBA00023125"/>
    </source>
</evidence>
<dbReference type="Pfam" id="PF04539">
    <property type="entry name" value="Sigma70_r3"/>
    <property type="match status" value="1"/>
</dbReference>
<evidence type="ECO:0000313" key="11">
    <source>
        <dbReference type="EMBL" id="MBZ0159431.1"/>
    </source>
</evidence>
<feature type="region of interest" description="Sigma-70 factor domain-4" evidence="6">
    <location>
        <begin position="588"/>
        <end position="641"/>
    </location>
</feature>
<dbReference type="GO" id="GO:0005737">
    <property type="term" value="C:cytoplasm"/>
    <property type="evidence" value="ECO:0007669"/>
    <property type="project" value="UniProtKB-SubCell"/>
</dbReference>
<proteinExistence type="inferred from homology"/>
<evidence type="ECO:0000256" key="3">
    <source>
        <dbReference type="ARBA" id="ARBA00023082"/>
    </source>
</evidence>
<dbReference type="PROSITE" id="PS00715">
    <property type="entry name" value="SIGMA70_1"/>
    <property type="match status" value="1"/>
</dbReference>
<keyword evidence="5 6" id="KW-0804">Transcription</keyword>
<organism evidence="11 12">
    <name type="scientific">Candidatus Methylomirabilis tolerans</name>
    <dbReference type="NCBI Taxonomy" id="3123416"/>
    <lineage>
        <taxon>Bacteria</taxon>
        <taxon>Candidatus Methylomirabilota</taxon>
        <taxon>Candidatus Methylomirabilia</taxon>
        <taxon>Candidatus Methylomirabilales</taxon>
        <taxon>Candidatus Methylomirabilaceae</taxon>
        <taxon>Candidatus Methylomirabilis</taxon>
    </lineage>
</organism>
<dbReference type="InterPro" id="IPR012760">
    <property type="entry name" value="RNA_pol_sigma_RpoD_C"/>
</dbReference>
<dbReference type="CDD" id="cd06171">
    <property type="entry name" value="Sigma70_r4"/>
    <property type="match status" value="1"/>
</dbReference>
<reference evidence="11 12" key="1">
    <citation type="journal article" date="2021" name="bioRxiv">
        <title>Unraveling nitrogen, sulfur and carbon metabolic pathways and microbial community transcriptional responses to substrate deprivation and toxicity stresses in a bioreactor mimicking anoxic brackish coastal sediment conditions.</title>
        <authorList>
            <person name="Martins P.D."/>
            <person name="Echeveste M.J."/>
            <person name="Arshad A."/>
            <person name="Kurth J."/>
            <person name="Ouboter H."/>
            <person name="Jetten M.S.M."/>
            <person name="Welte C.U."/>
        </authorList>
    </citation>
    <scope>NUCLEOTIDE SEQUENCE [LARGE SCALE GENOMIC DNA]</scope>
    <source>
        <strain evidence="11">MAG_38</strain>
    </source>
</reference>
<dbReference type="NCBIfam" id="TIGR02393">
    <property type="entry name" value="RpoD_Cterm"/>
    <property type="match status" value="1"/>
</dbReference>
<dbReference type="InterPro" id="IPR042189">
    <property type="entry name" value="RNA_pol_sigma_70_r1_1_sf"/>
</dbReference>
<feature type="region of interest" description="Disordered" evidence="8">
    <location>
        <begin position="1"/>
        <end position="76"/>
    </location>
</feature>
<feature type="domain" description="RNA polymerase sigma-70" evidence="9">
    <location>
        <begin position="444"/>
        <end position="457"/>
    </location>
</feature>
<dbReference type="PANTHER" id="PTHR30603">
    <property type="entry name" value="RNA POLYMERASE SIGMA FACTOR RPO"/>
    <property type="match status" value="1"/>
</dbReference>
<dbReference type="EMBL" id="JAIOIU010000050">
    <property type="protein sequence ID" value="MBZ0159431.1"/>
    <property type="molecule type" value="Genomic_DNA"/>
</dbReference>
<comment type="subcellular location">
    <subcellularLocation>
        <location evidence="6">Cytoplasm</location>
    </subcellularLocation>
</comment>
<dbReference type="NCBIfam" id="NF004208">
    <property type="entry name" value="PRK05658.1"/>
    <property type="match status" value="1"/>
</dbReference>
<dbReference type="InterPro" id="IPR036388">
    <property type="entry name" value="WH-like_DNA-bd_sf"/>
</dbReference>
<dbReference type="InterPro" id="IPR050239">
    <property type="entry name" value="Sigma-70_RNA_pol_init_factors"/>
</dbReference>
<comment type="similarity">
    <text evidence="6">Belongs to the sigma-70 factor family. RpoD/SigA subfamily.</text>
</comment>
<accession>A0AAJ1AHT8</accession>
<dbReference type="PRINTS" id="PR00046">
    <property type="entry name" value="SIGMA70FCT"/>
</dbReference>
<dbReference type="GO" id="GO:0006352">
    <property type="term" value="P:DNA-templated transcription initiation"/>
    <property type="evidence" value="ECO:0007669"/>
    <property type="project" value="UniProtKB-UniRule"/>
</dbReference>
<protein>
    <recommendedName>
        <fullName evidence="6">RNA polymerase sigma factor SigA</fullName>
    </recommendedName>
</protein>